<evidence type="ECO:0000256" key="4">
    <source>
        <dbReference type="ARBA" id="ARBA00022692"/>
    </source>
</evidence>
<dbReference type="Gene3D" id="1.20.1560.10">
    <property type="entry name" value="ABC transporter type 1, transmembrane domain"/>
    <property type="match status" value="1"/>
</dbReference>
<dbReference type="KEGG" id="ehn:H9Q80_18680"/>
<keyword evidence="7 9" id="KW-1133">Transmembrane helix</keyword>
<protein>
    <submittedName>
        <fullName evidence="12">ABC transporter ATP-binding protein</fullName>
    </submittedName>
</protein>
<proteinExistence type="predicted"/>
<dbReference type="PANTHER" id="PTHR24221">
    <property type="entry name" value="ATP-BINDING CASSETTE SUB-FAMILY B"/>
    <property type="match status" value="1"/>
</dbReference>
<dbReference type="InterPro" id="IPR003439">
    <property type="entry name" value="ABC_transporter-like_ATP-bd"/>
</dbReference>
<keyword evidence="4 9" id="KW-0812">Transmembrane</keyword>
<dbReference type="SUPFAM" id="SSF90123">
    <property type="entry name" value="ABC transporter transmembrane region"/>
    <property type="match status" value="1"/>
</dbReference>
<dbReference type="InterPro" id="IPR011527">
    <property type="entry name" value="ABC1_TM_dom"/>
</dbReference>
<keyword evidence="3" id="KW-1003">Cell membrane</keyword>
<evidence type="ECO:0000259" key="10">
    <source>
        <dbReference type="PROSITE" id="PS50893"/>
    </source>
</evidence>
<evidence type="ECO:0000259" key="11">
    <source>
        <dbReference type="PROSITE" id="PS50929"/>
    </source>
</evidence>
<dbReference type="InterPro" id="IPR036640">
    <property type="entry name" value="ABC1_TM_sf"/>
</dbReference>
<evidence type="ECO:0000256" key="7">
    <source>
        <dbReference type="ARBA" id="ARBA00022989"/>
    </source>
</evidence>
<dbReference type="Gene3D" id="3.40.50.300">
    <property type="entry name" value="P-loop containing nucleotide triphosphate hydrolases"/>
    <property type="match status" value="1"/>
</dbReference>
<dbReference type="PROSITE" id="PS00211">
    <property type="entry name" value="ABC_TRANSPORTER_1"/>
    <property type="match status" value="1"/>
</dbReference>
<dbReference type="SMART" id="SM00382">
    <property type="entry name" value="AAA"/>
    <property type="match status" value="1"/>
</dbReference>
<organism evidence="12 13">
    <name type="scientific">[Eubacterium] hominis</name>
    <dbReference type="NCBI Taxonomy" id="2764325"/>
    <lineage>
        <taxon>Bacteria</taxon>
        <taxon>Bacillati</taxon>
        <taxon>Bacillota</taxon>
        <taxon>Erysipelotrichia</taxon>
        <taxon>Erysipelotrichales</taxon>
        <taxon>Erysipelotrichaceae</taxon>
        <taxon>Amedibacillus</taxon>
    </lineage>
</organism>
<dbReference type="Pfam" id="PF00664">
    <property type="entry name" value="ABC_membrane"/>
    <property type="match status" value="1"/>
</dbReference>
<dbReference type="InterPro" id="IPR039421">
    <property type="entry name" value="Type_1_exporter"/>
</dbReference>
<dbReference type="CDD" id="cd18547">
    <property type="entry name" value="ABC_6TM_Tm288_like"/>
    <property type="match status" value="1"/>
</dbReference>
<dbReference type="GO" id="GO:0140359">
    <property type="term" value="F:ABC-type transporter activity"/>
    <property type="evidence" value="ECO:0007669"/>
    <property type="project" value="InterPro"/>
</dbReference>
<dbReference type="Proteomes" id="UP000515856">
    <property type="component" value="Chromosome"/>
</dbReference>
<evidence type="ECO:0000256" key="2">
    <source>
        <dbReference type="ARBA" id="ARBA00022448"/>
    </source>
</evidence>
<dbReference type="FunFam" id="1.20.1560.10:FF:000011">
    <property type="entry name" value="Multidrug ABC transporter ATP-binding protein"/>
    <property type="match status" value="1"/>
</dbReference>
<evidence type="ECO:0000256" key="8">
    <source>
        <dbReference type="ARBA" id="ARBA00023136"/>
    </source>
</evidence>
<dbReference type="AlphaFoldDB" id="A0A7G9GN56"/>
<dbReference type="GO" id="GO:0005886">
    <property type="term" value="C:plasma membrane"/>
    <property type="evidence" value="ECO:0007669"/>
    <property type="project" value="UniProtKB-SubCell"/>
</dbReference>
<evidence type="ECO:0000256" key="6">
    <source>
        <dbReference type="ARBA" id="ARBA00022840"/>
    </source>
</evidence>
<evidence type="ECO:0000313" key="13">
    <source>
        <dbReference type="Proteomes" id="UP000515856"/>
    </source>
</evidence>
<evidence type="ECO:0000256" key="9">
    <source>
        <dbReference type="SAM" id="Phobius"/>
    </source>
</evidence>
<evidence type="ECO:0000256" key="3">
    <source>
        <dbReference type="ARBA" id="ARBA00022475"/>
    </source>
</evidence>
<gene>
    <name evidence="12" type="ORF">H9Q80_18680</name>
</gene>
<comment type="subcellular location">
    <subcellularLocation>
        <location evidence="1">Cell membrane</location>
        <topology evidence="1">Multi-pass membrane protein</topology>
    </subcellularLocation>
</comment>
<dbReference type="CDD" id="cd03254">
    <property type="entry name" value="ABCC_Glucan_exporter_like"/>
    <property type="match status" value="1"/>
</dbReference>
<evidence type="ECO:0000313" key="12">
    <source>
        <dbReference type="EMBL" id="QNM12238.1"/>
    </source>
</evidence>
<accession>A0A7G9GN56</accession>
<sequence length="618" mass="69475">MARQITGKKPKNMKKTMKNFLAYLGMHKFALILVGVLAIFSAGANLFGTYLLQPIIDNYIVPKDYDGLFTAVVFMGIMYACGAVCTAVYKQLMTRTSQKIVKEIRQDLFDKMQSLPLRFFDTNTHGDVMSHFTNDLDTVQDAMNNCFDNLIQSFTMITGTLIAIFILNWKLSLIVMISMISMYLMIQYYSKRSKYYFSHQQAAMGNLNGFIEEMVDGVKVVKVFNHEQKNFEEFERRNERLRIASTNALTYSGRTIPTVVSMSYLNYAIVACIGGFFAIAGNIGLGALASYLVYVRQTAAPINQFTQQLNFMLAAMAGAERIFTMMDESEEIDEGKVTLARVRILEDGTMQECKENTGHWAWRHPHDGQIELVPLRGDVRFHDVVFGYEPGVTILKGINLYAKPGQKIAFVGSTGAGKTTITNLINRFYDIESGSITYDGIDVKLIKKDDLRRSISVVLQDTHLFTGTIADNIRYGNLHADMDDVIEAAKLANAHSFIKRLPNGYDTMLTGDGANLSQGQRQLLAIARAAIANPPVLILDEATSSIDTRTEKLIEKGMDRLMENRTVFVIAHRLSTVRNSKAIMVLDHGEIIERGSHDELIAQKGRYYQLYTGQFELD</sequence>
<evidence type="ECO:0000256" key="1">
    <source>
        <dbReference type="ARBA" id="ARBA00004651"/>
    </source>
</evidence>
<dbReference type="InterPro" id="IPR017871">
    <property type="entry name" value="ABC_transporter-like_CS"/>
</dbReference>
<feature type="domain" description="ABC transmembrane type-1" evidence="11">
    <location>
        <begin position="32"/>
        <end position="314"/>
    </location>
</feature>
<dbReference type="GO" id="GO:0016887">
    <property type="term" value="F:ATP hydrolysis activity"/>
    <property type="evidence" value="ECO:0007669"/>
    <property type="project" value="InterPro"/>
</dbReference>
<dbReference type="RefSeq" id="WP_117453802.1">
    <property type="nucleotide sequence ID" value="NZ_CP060636.1"/>
</dbReference>
<name>A0A7G9GN56_9FIRM</name>
<keyword evidence="6 12" id="KW-0067">ATP-binding</keyword>
<feature type="transmembrane region" description="Helical" evidence="9">
    <location>
        <begin position="68"/>
        <end position="89"/>
    </location>
</feature>
<feature type="transmembrane region" description="Helical" evidence="9">
    <location>
        <begin position="173"/>
        <end position="190"/>
    </location>
</feature>
<dbReference type="FunFam" id="3.40.50.300:FF:000287">
    <property type="entry name" value="Multidrug ABC transporter ATP-binding protein"/>
    <property type="match status" value="1"/>
</dbReference>
<keyword evidence="13" id="KW-1185">Reference proteome</keyword>
<dbReference type="PANTHER" id="PTHR24221:SF499">
    <property type="entry name" value="FATTY ACID ABC TRANSPORTER ATP-BINDING_PERMEASE PROTEIN"/>
    <property type="match status" value="1"/>
</dbReference>
<dbReference type="SUPFAM" id="SSF52540">
    <property type="entry name" value="P-loop containing nucleoside triphosphate hydrolases"/>
    <property type="match status" value="1"/>
</dbReference>
<evidence type="ECO:0000256" key="5">
    <source>
        <dbReference type="ARBA" id="ARBA00022741"/>
    </source>
</evidence>
<feature type="transmembrane region" description="Helical" evidence="9">
    <location>
        <begin position="264"/>
        <end position="294"/>
    </location>
</feature>
<dbReference type="PROSITE" id="PS50929">
    <property type="entry name" value="ABC_TM1F"/>
    <property type="match status" value="1"/>
</dbReference>
<keyword evidence="5" id="KW-0547">Nucleotide-binding</keyword>
<dbReference type="InterPro" id="IPR027417">
    <property type="entry name" value="P-loop_NTPase"/>
</dbReference>
<dbReference type="EMBL" id="CP060636">
    <property type="protein sequence ID" value="QNM12238.1"/>
    <property type="molecule type" value="Genomic_DNA"/>
</dbReference>
<dbReference type="GO" id="GO:0005524">
    <property type="term" value="F:ATP binding"/>
    <property type="evidence" value="ECO:0007669"/>
    <property type="project" value="UniProtKB-KW"/>
</dbReference>
<keyword evidence="2" id="KW-0813">Transport</keyword>
<keyword evidence="8 9" id="KW-0472">Membrane</keyword>
<reference evidence="12 13" key="1">
    <citation type="submission" date="2020-08" db="EMBL/GenBank/DDBJ databases">
        <authorList>
            <person name="Liu C."/>
            <person name="Sun Q."/>
        </authorList>
    </citation>
    <scope>NUCLEOTIDE SEQUENCE [LARGE SCALE GENOMIC DNA]</scope>
    <source>
        <strain evidence="12 13">NSJ-61</strain>
    </source>
</reference>
<feature type="transmembrane region" description="Helical" evidence="9">
    <location>
        <begin position="150"/>
        <end position="167"/>
    </location>
</feature>
<dbReference type="InterPro" id="IPR003593">
    <property type="entry name" value="AAA+_ATPase"/>
</dbReference>
<dbReference type="Pfam" id="PF00005">
    <property type="entry name" value="ABC_tran"/>
    <property type="match status" value="1"/>
</dbReference>
<dbReference type="PROSITE" id="PS50893">
    <property type="entry name" value="ABC_TRANSPORTER_2"/>
    <property type="match status" value="1"/>
</dbReference>
<feature type="domain" description="ABC transporter" evidence="10">
    <location>
        <begin position="379"/>
        <end position="613"/>
    </location>
</feature>